<dbReference type="AlphaFoldDB" id="A0A426X605"/>
<accession>A0A426X605</accession>
<feature type="compositionally biased region" description="Basic and acidic residues" evidence="1">
    <location>
        <begin position="1"/>
        <end position="15"/>
    </location>
</feature>
<feature type="compositionally biased region" description="Basic residues" evidence="1">
    <location>
        <begin position="95"/>
        <end position="104"/>
    </location>
</feature>
<feature type="compositionally biased region" description="Basic and acidic residues" evidence="1">
    <location>
        <begin position="27"/>
        <end position="65"/>
    </location>
</feature>
<name>A0A426X605_ENSVE</name>
<gene>
    <name evidence="2" type="ORF">B296_00039160</name>
</gene>
<dbReference type="Proteomes" id="UP000287651">
    <property type="component" value="Unassembled WGS sequence"/>
</dbReference>
<reference evidence="2 3" key="1">
    <citation type="journal article" date="2014" name="Agronomy (Basel)">
        <title>A Draft Genome Sequence for Ensete ventricosum, the Drought-Tolerant Tree Against Hunger.</title>
        <authorList>
            <person name="Harrison J."/>
            <person name="Moore K.A."/>
            <person name="Paszkiewicz K."/>
            <person name="Jones T."/>
            <person name="Grant M."/>
            <person name="Ambacheew D."/>
            <person name="Muzemil S."/>
            <person name="Studholme D.J."/>
        </authorList>
    </citation>
    <scope>NUCLEOTIDE SEQUENCE [LARGE SCALE GENOMIC DNA]</scope>
</reference>
<evidence type="ECO:0000313" key="3">
    <source>
        <dbReference type="Proteomes" id="UP000287651"/>
    </source>
</evidence>
<evidence type="ECO:0000256" key="1">
    <source>
        <dbReference type="SAM" id="MobiDB-lite"/>
    </source>
</evidence>
<sequence>MAPDHPERRGKREPITHFSSKPYTPLRNRDFLRGKKGVGERSDLETEKEGKSDGGEDAGGDDKRLGVHWPSTAVEQGGGTNAGPPAQARPPPGGRRGRKPYPMG</sequence>
<proteinExistence type="predicted"/>
<organism evidence="2 3">
    <name type="scientific">Ensete ventricosum</name>
    <name type="common">Abyssinian banana</name>
    <name type="synonym">Musa ensete</name>
    <dbReference type="NCBI Taxonomy" id="4639"/>
    <lineage>
        <taxon>Eukaryota</taxon>
        <taxon>Viridiplantae</taxon>
        <taxon>Streptophyta</taxon>
        <taxon>Embryophyta</taxon>
        <taxon>Tracheophyta</taxon>
        <taxon>Spermatophyta</taxon>
        <taxon>Magnoliopsida</taxon>
        <taxon>Liliopsida</taxon>
        <taxon>Zingiberales</taxon>
        <taxon>Musaceae</taxon>
        <taxon>Ensete</taxon>
    </lineage>
</organism>
<protein>
    <submittedName>
        <fullName evidence="2">Uncharacterized protein</fullName>
    </submittedName>
</protein>
<comment type="caution">
    <text evidence="2">The sequence shown here is derived from an EMBL/GenBank/DDBJ whole genome shotgun (WGS) entry which is preliminary data.</text>
</comment>
<dbReference type="EMBL" id="AMZH03025868">
    <property type="protein sequence ID" value="RRT34905.1"/>
    <property type="molecule type" value="Genomic_DNA"/>
</dbReference>
<feature type="region of interest" description="Disordered" evidence="1">
    <location>
        <begin position="1"/>
        <end position="104"/>
    </location>
</feature>
<evidence type="ECO:0000313" key="2">
    <source>
        <dbReference type="EMBL" id="RRT34905.1"/>
    </source>
</evidence>